<name>G2XR53_BOTF4</name>
<dbReference type="AlphaFoldDB" id="G2XR53"/>
<dbReference type="InParanoid" id="G2XR53"/>
<dbReference type="EMBL" id="FQ790255">
    <property type="protein sequence ID" value="CCD43221.1"/>
    <property type="molecule type" value="Genomic_DNA"/>
</dbReference>
<protein>
    <submittedName>
        <fullName evidence="2">Uncharacterized protein</fullName>
    </submittedName>
</protein>
<dbReference type="Proteomes" id="UP000008177">
    <property type="component" value="Unplaced contigs"/>
</dbReference>
<dbReference type="OrthoDB" id="10406841at2759"/>
<evidence type="ECO:0000313" key="3">
    <source>
        <dbReference type="Proteomes" id="UP000008177"/>
    </source>
</evidence>
<evidence type="ECO:0000313" key="2">
    <source>
        <dbReference type="EMBL" id="CCD43221.1"/>
    </source>
</evidence>
<accession>G2XR53</accession>
<gene>
    <name evidence="2" type="ORF">BofuT4_uP013300.1</name>
</gene>
<evidence type="ECO:0000256" key="1">
    <source>
        <dbReference type="SAM" id="MobiDB-lite"/>
    </source>
</evidence>
<organism evidence="2 3">
    <name type="scientific">Botryotinia fuckeliana (strain T4)</name>
    <name type="common">Noble rot fungus</name>
    <name type="synonym">Botrytis cinerea</name>
    <dbReference type="NCBI Taxonomy" id="999810"/>
    <lineage>
        <taxon>Eukaryota</taxon>
        <taxon>Fungi</taxon>
        <taxon>Dikarya</taxon>
        <taxon>Ascomycota</taxon>
        <taxon>Pezizomycotina</taxon>
        <taxon>Leotiomycetes</taxon>
        <taxon>Helotiales</taxon>
        <taxon>Sclerotiniaceae</taxon>
        <taxon>Botrytis</taxon>
    </lineage>
</organism>
<dbReference type="HOGENOM" id="CLU_2589447_0_0_1"/>
<proteinExistence type="predicted"/>
<reference evidence="3" key="1">
    <citation type="journal article" date="2011" name="PLoS Genet.">
        <title>Genomic analysis of the necrotrophic fungal pathogens Sclerotinia sclerotiorum and Botrytis cinerea.</title>
        <authorList>
            <person name="Amselem J."/>
            <person name="Cuomo C.A."/>
            <person name="van Kan J.A."/>
            <person name="Viaud M."/>
            <person name="Benito E.P."/>
            <person name="Couloux A."/>
            <person name="Coutinho P.M."/>
            <person name="de Vries R.P."/>
            <person name="Dyer P.S."/>
            <person name="Fillinger S."/>
            <person name="Fournier E."/>
            <person name="Gout L."/>
            <person name="Hahn M."/>
            <person name="Kohn L."/>
            <person name="Lapalu N."/>
            <person name="Plummer K.M."/>
            <person name="Pradier J.M."/>
            <person name="Quevillon E."/>
            <person name="Sharon A."/>
            <person name="Simon A."/>
            <person name="ten Have A."/>
            <person name="Tudzynski B."/>
            <person name="Tudzynski P."/>
            <person name="Wincker P."/>
            <person name="Andrew M."/>
            <person name="Anthouard V."/>
            <person name="Beever R.E."/>
            <person name="Beffa R."/>
            <person name="Benoit I."/>
            <person name="Bouzid O."/>
            <person name="Brault B."/>
            <person name="Chen Z."/>
            <person name="Choquer M."/>
            <person name="Collemare J."/>
            <person name="Cotton P."/>
            <person name="Danchin E.G."/>
            <person name="Da Silva C."/>
            <person name="Gautier A."/>
            <person name="Giraud C."/>
            <person name="Giraud T."/>
            <person name="Gonzalez C."/>
            <person name="Grossetete S."/>
            <person name="Guldener U."/>
            <person name="Henrissat B."/>
            <person name="Howlett B.J."/>
            <person name="Kodira C."/>
            <person name="Kretschmer M."/>
            <person name="Lappartient A."/>
            <person name="Leroch M."/>
            <person name="Levis C."/>
            <person name="Mauceli E."/>
            <person name="Neuveglise C."/>
            <person name="Oeser B."/>
            <person name="Pearson M."/>
            <person name="Poulain J."/>
            <person name="Poussereau N."/>
            <person name="Quesneville H."/>
            <person name="Rascle C."/>
            <person name="Schumacher J."/>
            <person name="Segurens B."/>
            <person name="Sexton A."/>
            <person name="Silva E."/>
            <person name="Sirven C."/>
            <person name="Soanes D.M."/>
            <person name="Talbot N.J."/>
            <person name="Templeton M."/>
            <person name="Yandava C."/>
            <person name="Yarden O."/>
            <person name="Zeng Q."/>
            <person name="Rollins J.A."/>
            <person name="Lebrun M.H."/>
            <person name="Dickman M."/>
        </authorList>
    </citation>
    <scope>NUCLEOTIDE SEQUENCE [LARGE SCALE GENOMIC DNA]</scope>
    <source>
        <strain evidence="3">T4</strain>
    </source>
</reference>
<feature type="region of interest" description="Disordered" evidence="1">
    <location>
        <begin position="1"/>
        <end position="39"/>
    </location>
</feature>
<sequence length="80" mass="8839">MSPSREIDNTPMNHPDVQPKPEAEPFSSGELPSKVNSPISKSSIVAKRLIVIFPDAKVHSSEQAIWSNDLARGDSKRRND</sequence>